<comment type="caution">
    <text evidence="2">The sequence shown here is derived from an EMBL/GenBank/DDBJ whole genome shotgun (WGS) entry which is preliminary data.</text>
</comment>
<name>A0AAE1GMQ2_PETCI</name>
<protein>
    <submittedName>
        <fullName evidence="2">Uncharacterized protein</fullName>
    </submittedName>
</protein>
<keyword evidence="3" id="KW-1185">Reference proteome</keyword>
<proteinExistence type="predicted"/>
<reference evidence="2" key="1">
    <citation type="submission" date="2023-10" db="EMBL/GenBank/DDBJ databases">
        <title>Genome assemblies of two species of porcelain crab, Petrolisthes cinctipes and Petrolisthes manimaculis (Anomura: Porcellanidae).</title>
        <authorList>
            <person name="Angst P."/>
        </authorList>
    </citation>
    <scope>NUCLEOTIDE SEQUENCE</scope>
    <source>
        <strain evidence="2">PB745_01</strain>
        <tissue evidence="2">Gill</tissue>
    </source>
</reference>
<dbReference type="Proteomes" id="UP001286313">
    <property type="component" value="Unassembled WGS sequence"/>
</dbReference>
<evidence type="ECO:0000313" key="3">
    <source>
        <dbReference type="Proteomes" id="UP001286313"/>
    </source>
</evidence>
<evidence type="ECO:0000313" key="2">
    <source>
        <dbReference type="EMBL" id="KAK3894671.1"/>
    </source>
</evidence>
<feature type="compositionally biased region" description="Basic and acidic residues" evidence="1">
    <location>
        <begin position="21"/>
        <end position="37"/>
    </location>
</feature>
<organism evidence="2 3">
    <name type="scientific">Petrolisthes cinctipes</name>
    <name type="common">Flat porcelain crab</name>
    <dbReference type="NCBI Taxonomy" id="88211"/>
    <lineage>
        <taxon>Eukaryota</taxon>
        <taxon>Metazoa</taxon>
        <taxon>Ecdysozoa</taxon>
        <taxon>Arthropoda</taxon>
        <taxon>Crustacea</taxon>
        <taxon>Multicrustacea</taxon>
        <taxon>Malacostraca</taxon>
        <taxon>Eumalacostraca</taxon>
        <taxon>Eucarida</taxon>
        <taxon>Decapoda</taxon>
        <taxon>Pleocyemata</taxon>
        <taxon>Anomura</taxon>
        <taxon>Galatheoidea</taxon>
        <taxon>Porcellanidae</taxon>
        <taxon>Petrolisthes</taxon>
    </lineage>
</organism>
<feature type="compositionally biased region" description="Basic and acidic residues" evidence="1">
    <location>
        <begin position="1"/>
        <end position="12"/>
    </location>
</feature>
<gene>
    <name evidence="2" type="ORF">Pcinc_001587</name>
</gene>
<evidence type="ECO:0000256" key="1">
    <source>
        <dbReference type="SAM" id="MobiDB-lite"/>
    </source>
</evidence>
<accession>A0AAE1GMQ2</accession>
<sequence>MMSEWGRERGIDGDNNEDSDRDVVFEAREGKNGRYKDQGSLQSVKEESRSSVVHYGMEQRVEWNIRSRGSVTREPEEGVEGERGWSVVHELEDEI</sequence>
<feature type="compositionally biased region" description="Basic and acidic residues" evidence="1">
    <location>
        <begin position="69"/>
        <end position="83"/>
    </location>
</feature>
<dbReference type="EMBL" id="JAWQEG010000101">
    <property type="protein sequence ID" value="KAK3894671.1"/>
    <property type="molecule type" value="Genomic_DNA"/>
</dbReference>
<dbReference type="AlphaFoldDB" id="A0AAE1GMQ2"/>
<feature type="region of interest" description="Disordered" evidence="1">
    <location>
        <begin position="1"/>
        <end position="50"/>
    </location>
</feature>
<feature type="region of interest" description="Disordered" evidence="1">
    <location>
        <begin position="69"/>
        <end position="95"/>
    </location>
</feature>